<keyword evidence="1" id="KW-1133">Transmembrane helix</keyword>
<protein>
    <recommendedName>
        <fullName evidence="2">DUF7704 domain-containing protein</fullName>
    </recommendedName>
</protein>
<keyword evidence="1" id="KW-0472">Membrane</keyword>
<sequence>MPTVMPLPVLCRLWFQYVEPLTALGGAYLTYFRPATYLEMTHAPSFAATGRAAAARTPPLTEVTTFALKQLSAAFVFLGLAEGLVLNSTSELRVYRAVVFAMLACDLVYMSSLRGLGGSEWYWVQPWVWDKAGWGNFGLTWLGILLRVLFFYDVGF</sequence>
<dbReference type="AlphaFoldDB" id="A0A2B7XH58"/>
<dbReference type="OrthoDB" id="2937326at2759"/>
<dbReference type="Pfam" id="PF24803">
    <property type="entry name" value="DUF7704"/>
    <property type="match status" value="1"/>
</dbReference>
<keyword evidence="4" id="KW-1185">Reference proteome</keyword>
<reference evidence="3 4" key="1">
    <citation type="submission" date="2017-10" db="EMBL/GenBank/DDBJ databases">
        <title>Comparative genomics in systemic dimorphic fungi from Ajellomycetaceae.</title>
        <authorList>
            <person name="Munoz J.F."/>
            <person name="Mcewen J.G."/>
            <person name="Clay O.K."/>
            <person name="Cuomo C.A."/>
        </authorList>
    </citation>
    <scope>NUCLEOTIDE SEQUENCE [LARGE SCALE GENOMIC DNA]</scope>
    <source>
        <strain evidence="3 4">UAMH130</strain>
    </source>
</reference>
<dbReference type="PANTHER" id="PTHR37019:SF1">
    <property type="entry name" value="EXPERA DOMAIN-CONTAINING PROTEIN"/>
    <property type="match status" value="1"/>
</dbReference>
<organism evidence="3 4">
    <name type="scientific">Blastomyces parvus</name>
    <dbReference type="NCBI Taxonomy" id="2060905"/>
    <lineage>
        <taxon>Eukaryota</taxon>
        <taxon>Fungi</taxon>
        <taxon>Dikarya</taxon>
        <taxon>Ascomycota</taxon>
        <taxon>Pezizomycotina</taxon>
        <taxon>Eurotiomycetes</taxon>
        <taxon>Eurotiomycetidae</taxon>
        <taxon>Onygenales</taxon>
        <taxon>Ajellomycetaceae</taxon>
        <taxon>Blastomyces</taxon>
    </lineage>
</organism>
<evidence type="ECO:0000259" key="2">
    <source>
        <dbReference type="Pfam" id="PF24803"/>
    </source>
</evidence>
<keyword evidence="1" id="KW-0812">Transmembrane</keyword>
<dbReference type="InterPro" id="IPR056121">
    <property type="entry name" value="DUF7704"/>
</dbReference>
<evidence type="ECO:0000256" key="1">
    <source>
        <dbReference type="SAM" id="Phobius"/>
    </source>
</evidence>
<feature type="transmembrane region" description="Helical" evidence="1">
    <location>
        <begin position="66"/>
        <end position="87"/>
    </location>
</feature>
<comment type="caution">
    <text evidence="3">The sequence shown here is derived from an EMBL/GenBank/DDBJ whole genome shotgun (WGS) entry which is preliminary data.</text>
</comment>
<gene>
    <name evidence="3" type="ORF">GX51_01398</name>
</gene>
<feature type="transmembrane region" description="Helical" evidence="1">
    <location>
        <begin position="94"/>
        <end position="112"/>
    </location>
</feature>
<dbReference type="Proteomes" id="UP000224080">
    <property type="component" value="Unassembled WGS sequence"/>
</dbReference>
<accession>A0A2B7XH58</accession>
<proteinExistence type="predicted"/>
<dbReference type="EMBL" id="PDNC01000011">
    <property type="protein sequence ID" value="PGH07958.1"/>
    <property type="molecule type" value="Genomic_DNA"/>
</dbReference>
<name>A0A2B7XH58_9EURO</name>
<feature type="transmembrane region" description="Helical" evidence="1">
    <location>
        <begin position="132"/>
        <end position="152"/>
    </location>
</feature>
<evidence type="ECO:0000313" key="3">
    <source>
        <dbReference type="EMBL" id="PGH07958.1"/>
    </source>
</evidence>
<evidence type="ECO:0000313" key="4">
    <source>
        <dbReference type="Proteomes" id="UP000224080"/>
    </source>
</evidence>
<feature type="domain" description="DUF7704" evidence="2">
    <location>
        <begin position="7"/>
        <end position="154"/>
    </location>
</feature>
<dbReference type="PANTHER" id="PTHR37019">
    <property type="entry name" value="CHROMOSOME 1, WHOLE GENOME SHOTGUN SEQUENCE"/>
    <property type="match status" value="1"/>
</dbReference>